<accession>A8RYD0</accession>
<reference evidence="2 3" key="2">
    <citation type="submission" date="2007-09" db="EMBL/GenBank/DDBJ databases">
        <title>Draft genome sequence of Clostridium bolteae (ATCC BAA-613).</title>
        <authorList>
            <person name="Sudarsanam P."/>
            <person name="Ley R."/>
            <person name="Guruge J."/>
            <person name="Turnbaugh P.J."/>
            <person name="Mahowald M."/>
            <person name="Liep D."/>
            <person name="Gordon J."/>
        </authorList>
    </citation>
    <scope>NUCLEOTIDE SEQUENCE [LARGE SCALE GENOMIC DNA]</scope>
    <source>
        <strain evidence="3">ATCC BAA-613 / DSM 15670 / CCUG 46953 / JCM 12243 / WAL 16351</strain>
    </source>
</reference>
<evidence type="ECO:0000256" key="1">
    <source>
        <dbReference type="SAM" id="SignalP"/>
    </source>
</evidence>
<dbReference type="Proteomes" id="UP000005396">
    <property type="component" value="Unassembled WGS sequence"/>
</dbReference>
<feature type="signal peptide" evidence="1">
    <location>
        <begin position="1"/>
        <end position="29"/>
    </location>
</feature>
<sequence length="153" mass="17516">MKKIRVAGWMTGMGAAAAVLALSAQTAWAGSWIEEPMGWFYEKDDGETVRGWNQINGIWYYMDTETGVWQKEPAINRANAPYLMENMMAEAGLYQDEEKEMEYRVQYETKDTIEVLAGWEEKPGVFHSVNTFEINKKTKTAISSVTKEEYGVY</sequence>
<gene>
    <name evidence="2" type="ORF">CLOBOL_05091</name>
</gene>
<evidence type="ECO:0000313" key="2">
    <source>
        <dbReference type="EMBL" id="EDP14549.1"/>
    </source>
</evidence>
<dbReference type="Gene3D" id="2.10.270.10">
    <property type="entry name" value="Cholin Binding"/>
    <property type="match status" value="1"/>
</dbReference>
<evidence type="ECO:0008006" key="4">
    <source>
        <dbReference type="Google" id="ProtNLM"/>
    </source>
</evidence>
<organism evidence="2 3">
    <name type="scientific">Enterocloster bolteae (strain ATCC BAA-613 / DSM 15670 / CCUG 46953 / JCM 12243 / WAL 16351)</name>
    <name type="common">Clostridium bolteae</name>
    <dbReference type="NCBI Taxonomy" id="411902"/>
    <lineage>
        <taxon>Bacteria</taxon>
        <taxon>Bacillati</taxon>
        <taxon>Bacillota</taxon>
        <taxon>Clostridia</taxon>
        <taxon>Lachnospirales</taxon>
        <taxon>Lachnospiraceae</taxon>
        <taxon>Enterocloster</taxon>
    </lineage>
</organism>
<evidence type="ECO:0000313" key="3">
    <source>
        <dbReference type="Proteomes" id="UP000005396"/>
    </source>
</evidence>
<dbReference type="SUPFAM" id="SSF69360">
    <property type="entry name" value="Cell wall binding repeat"/>
    <property type="match status" value="1"/>
</dbReference>
<dbReference type="AlphaFoldDB" id="A8RYD0"/>
<keyword evidence="1" id="KW-0732">Signal</keyword>
<dbReference type="EMBL" id="ABCC02000039">
    <property type="protein sequence ID" value="EDP14549.1"/>
    <property type="molecule type" value="Genomic_DNA"/>
</dbReference>
<dbReference type="RefSeq" id="WP_002569549.1">
    <property type="nucleotide sequence ID" value="NZ_DS480694.1"/>
</dbReference>
<reference evidence="2 3" key="1">
    <citation type="submission" date="2007-08" db="EMBL/GenBank/DDBJ databases">
        <authorList>
            <person name="Fulton L."/>
            <person name="Clifton S."/>
            <person name="Fulton B."/>
            <person name="Xu J."/>
            <person name="Minx P."/>
            <person name="Pepin K.H."/>
            <person name="Johnson M."/>
            <person name="Thiruvilangam P."/>
            <person name="Bhonagiri V."/>
            <person name="Nash W.E."/>
            <person name="Mardis E.R."/>
            <person name="Wilson R.K."/>
        </authorList>
    </citation>
    <scope>NUCLEOTIDE SEQUENCE [LARGE SCALE GENOMIC DNA]</scope>
    <source>
        <strain evidence="3">ATCC BAA-613 / DSM 15670 / CCUG 46953 / JCM 12243 / WAL 16351</strain>
    </source>
</reference>
<feature type="chain" id="PRO_5002728845" description="Cell wall-binding protein" evidence="1">
    <location>
        <begin position="30"/>
        <end position="153"/>
    </location>
</feature>
<dbReference type="PaxDb" id="411902-CLOBOL_05091"/>
<name>A8RYD0_ENTBW</name>
<protein>
    <recommendedName>
        <fullName evidence="4">Cell wall-binding protein</fullName>
    </recommendedName>
</protein>
<dbReference type="HOGENOM" id="CLU_1746440_0_0_9"/>
<dbReference type="eggNOG" id="ENOG50325HK">
    <property type="taxonomic scope" value="Bacteria"/>
</dbReference>
<proteinExistence type="predicted"/>
<comment type="caution">
    <text evidence="2">The sequence shown here is derived from an EMBL/GenBank/DDBJ whole genome shotgun (WGS) entry which is preliminary data.</text>
</comment>